<dbReference type="SUPFAM" id="SSF56281">
    <property type="entry name" value="Metallo-hydrolase/oxidoreductase"/>
    <property type="match status" value="1"/>
</dbReference>
<evidence type="ECO:0000313" key="4">
    <source>
        <dbReference type="Proteomes" id="UP000622890"/>
    </source>
</evidence>
<feature type="signal peptide" evidence="1">
    <location>
        <begin position="1"/>
        <end position="21"/>
    </location>
</feature>
<keyword evidence="4" id="KW-1185">Reference proteome</keyword>
<gene>
    <name evidence="3" type="ORF">JJB74_24460</name>
</gene>
<dbReference type="Pfam" id="PF12706">
    <property type="entry name" value="Lactamase_B_2"/>
    <property type="match status" value="1"/>
</dbReference>
<dbReference type="EMBL" id="JAEPBG010000014">
    <property type="protein sequence ID" value="MBK4737786.1"/>
    <property type="molecule type" value="Genomic_DNA"/>
</dbReference>
<sequence length="361" mass="38746">MHAASFFTGALAALAASSAIAAAPLSFDTSSPACTSLTPTAIGGAAPPPSVLSLRWLGTTNFELVYRNQVILLDTYYDRGPRNRPIGFTPSQVTRANAIYIGHGHFDHMSDAVSVAAQTRAPVIGAPTAIDKALSMGLPQGQAVTVRGAGETQRYNGFTVQAILAQHSTLAPNVLSAFQTAITAAIGAPTPDQSAAEAAILARGTFDPRVFTEGTIAYLFTFDNGFKLIYRNSAGPITDTERAAMARIGGTDVAIVAYIGQYAAERQIAATLPIVKLYNPRLYLPAHHDEIAGTFLDIGTEPMFMAIRDQMPGTKSLSPLYREPVCINVDNDFRTEIRNDVQNLRDDLRNLDLRNLRNLVH</sequence>
<evidence type="ECO:0000256" key="1">
    <source>
        <dbReference type="SAM" id="SignalP"/>
    </source>
</evidence>
<dbReference type="RefSeq" id="WP_200596365.1">
    <property type="nucleotide sequence ID" value="NZ_JAEPBG010000014.1"/>
</dbReference>
<dbReference type="InterPro" id="IPR001279">
    <property type="entry name" value="Metallo-B-lactamas"/>
</dbReference>
<name>A0A934W3T5_9BURK</name>
<protein>
    <submittedName>
        <fullName evidence="3">MBL fold metallo-hydrolase</fullName>
    </submittedName>
</protein>
<dbReference type="Gene3D" id="3.60.15.10">
    <property type="entry name" value="Ribonuclease Z/Hydroxyacylglutathione hydrolase-like"/>
    <property type="match status" value="1"/>
</dbReference>
<dbReference type="Proteomes" id="UP000622890">
    <property type="component" value="Unassembled WGS sequence"/>
</dbReference>
<feature type="chain" id="PRO_5036837565" evidence="1">
    <location>
        <begin position="22"/>
        <end position="361"/>
    </location>
</feature>
<proteinExistence type="predicted"/>
<evidence type="ECO:0000259" key="2">
    <source>
        <dbReference type="Pfam" id="PF12706"/>
    </source>
</evidence>
<comment type="caution">
    <text evidence="3">The sequence shown here is derived from an EMBL/GenBank/DDBJ whole genome shotgun (WGS) entry which is preliminary data.</text>
</comment>
<dbReference type="InterPro" id="IPR050114">
    <property type="entry name" value="UPF0173_UPF0282_UlaG_hydrolase"/>
</dbReference>
<feature type="domain" description="Metallo-beta-lactamase" evidence="2">
    <location>
        <begin position="71"/>
        <end position="171"/>
    </location>
</feature>
<dbReference type="PANTHER" id="PTHR43546">
    <property type="entry name" value="UPF0173 METAL-DEPENDENT HYDROLASE MJ1163-RELATED"/>
    <property type="match status" value="1"/>
</dbReference>
<organism evidence="3 4">
    <name type="scientific">Noviherbaspirillum pedocola</name>
    <dbReference type="NCBI Taxonomy" id="2801341"/>
    <lineage>
        <taxon>Bacteria</taxon>
        <taxon>Pseudomonadati</taxon>
        <taxon>Pseudomonadota</taxon>
        <taxon>Betaproteobacteria</taxon>
        <taxon>Burkholderiales</taxon>
        <taxon>Oxalobacteraceae</taxon>
        <taxon>Noviherbaspirillum</taxon>
    </lineage>
</organism>
<keyword evidence="1" id="KW-0732">Signal</keyword>
<evidence type="ECO:0000313" key="3">
    <source>
        <dbReference type="EMBL" id="MBK4737786.1"/>
    </source>
</evidence>
<dbReference type="InterPro" id="IPR036866">
    <property type="entry name" value="RibonucZ/Hydroxyglut_hydro"/>
</dbReference>
<reference evidence="3" key="1">
    <citation type="submission" date="2021-01" db="EMBL/GenBank/DDBJ databases">
        <title>Genome sequence of strain Noviherbaspirillum sp. DKR-6.</title>
        <authorList>
            <person name="Chaudhary D.K."/>
        </authorList>
    </citation>
    <scope>NUCLEOTIDE SEQUENCE</scope>
    <source>
        <strain evidence="3">DKR-6</strain>
    </source>
</reference>
<accession>A0A934W3T5</accession>
<dbReference type="AlphaFoldDB" id="A0A934W3T5"/>
<dbReference type="PANTHER" id="PTHR43546:SF3">
    <property type="entry name" value="UPF0173 METAL-DEPENDENT HYDROLASE MJ1163"/>
    <property type="match status" value="1"/>
</dbReference>